<evidence type="ECO:0000313" key="25">
    <source>
        <dbReference type="EMBL" id="VVV88933.1"/>
    </source>
</evidence>
<keyword evidence="6 21" id="KW-0812">Transmembrane</keyword>
<dbReference type="PANTHER" id="PTHR47976:SF115">
    <property type="entry name" value="RECEPTOR-LIKE SERINE_THREONINE-PROTEIN KINASE"/>
    <property type="match status" value="1"/>
</dbReference>
<dbReference type="FunFam" id="1.10.510.10:FF:000248">
    <property type="entry name" value="S-receptor-like kinase 5"/>
    <property type="match status" value="1"/>
</dbReference>
<feature type="domain" description="Bulb-type lectin" evidence="23">
    <location>
        <begin position="41"/>
        <end position="157"/>
    </location>
</feature>
<dbReference type="CDD" id="cd00028">
    <property type="entry name" value="B_lectin"/>
    <property type="match status" value="1"/>
</dbReference>
<comment type="subcellular location">
    <subcellularLocation>
        <location evidence="1">Membrane</location>
        <topology evidence="1">Single-pass type I membrane protein</topology>
    </subcellularLocation>
</comment>
<dbReference type="GO" id="GO:0005524">
    <property type="term" value="F:ATP binding"/>
    <property type="evidence" value="ECO:0007669"/>
    <property type="project" value="UniProtKB-UniRule"/>
</dbReference>
<organism evidence="25">
    <name type="scientific">Nymphaea colorata</name>
    <name type="common">pocket water lily</name>
    <dbReference type="NCBI Taxonomy" id="210225"/>
    <lineage>
        <taxon>Eukaryota</taxon>
        <taxon>Viridiplantae</taxon>
        <taxon>Streptophyta</taxon>
        <taxon>Embryophyta</taxon>
        <taxon>Tracheophyta</taxon>
        <taxon>Spermatophyta</taxon>
        <taxon>Magnoliopsida</taxon>
        <taxon>Nymphaeales</taxon>
        <taxon>Nymphaeaceae</taxon>
        <taxon>Nymphaea</taxon>
    </lineage>
</organism>
<gene>
    <name evidence="25" type="ORF">NYM_LOCUS10726</name>
</gene>
<dbReference type="SMART" id="SM00220">
    <property type="entry name" value="S_TKc"/>
    <property type="match status" value="1"/>
</dbReference>
<evidence type="ECO:0000256" key="7">
    <source>
        <dbReference type="ARBA" id="ARBA00022729"/>
    </source>
</evidence>
<dbReference type="FunFam" id="3.30.200.20:FF:000178">
    <property type="entry name" value="serine/threonine-protein kinase PBS1-like"/>
    <property type="match status" value="1"/>
</dbReference>
<keyword evidence="4" id="KW-0597">Phosphoprotein</keyword>
<dbReference type="PROSITE" id="PS00107">
    <property type="entry name" value="PROTEIN_KINASE_ATP"/>
    <property type="match status" value="1"/>
</dbReference>
<dbReference type="Gene3D" id="3.30.200.20">
    <property type="entry name" value="Phosphorylase Kinase, domain 1"/>
    <property type="match status" value="1"/>
</dbReference>
<dbReference type="InterPro" id="IPR008271">
    <property type="entry name" value="Ser/Thr_kinase_AS"/>
</dbReference>
<dbReference type="SMART" id="SM00108">
    <property type="entry name" value="B_lectin"/>
    <property type="match status" value="1"/>
</dbReference>
<dbReference type="PIRSF" id="PIRSF000641">
    <property type="entry name" value="SRK"/>
    <property type="match status" value="1"/>
</dbReference>
<dbReference type="EC" id="2.7.11.1" evidence="19"/>
<dbReference type="SUPFAM" id="SSF51110">
    <property type="entry name" value="alpha-D-mannose-specific plant lectins"/>
    <property type="match status" value="1"/>
</dbReference>
<keyword evidence="13 21" id="KW-0472">Membrane</keyword>
<feature type="transmembrane region" description="Helical" evidence="21">
    <location>
        <begin position="436"/>
        <end position="458"/>
    </location>
</feature>
<evidence type="ECO:0000256" key="18">
    <source>
        <dbReference type="ARBA" id="ARBA00048679"/>
    </source>
</evidence>
<dbReference type="InterPro" id="IPR017441">
    <property type="entry name" value="Protein_kinase_ATP_BS"/>
</dbReference>
<evidence type="ECO:0000259" key="22">
    <source>
        <dbReference type="PROSITE" id="PS50011"/>
    </source>
</evidence>
<dbReference type="InterPro" id="IPR036426">
    <property type="entry name" value="Bulb-type_lectin_dom_sf"/>
</dbReference>
<evidence type="ECO:0000256" key="9">
    <source>
        <dbReference type="ARBA" id="ARBA00022741"/>
    </source>
</evidence>
<evidence type="ECO:0000256" key="13">
    <source>
        <dbReference type="ARBA" id="ARBA00023136"/>
    </source>
</evidence>
<proteinExistence type="inferred from homology"/>
<dbReference type="GO" id="GO:0016020">
    <property type="term" value="C:membrane"/>
    <property type="evidence" value="ECO:0007669"/>
    <property type="project" value="UniProtKB-SubCell"/>
</dbReference>
<evidence type="ECO:0000256" key="4">
    <source>
        <dbReference type="ARBA" id="ARBA00022553"/>
    </source>
</evidence>
<evidence type="ECO:0000256" key="10">
    <source>
        <dbReference type="ARBA" id="ARBA00022777"/>
    </source>
</evidence>
<evidence type="ECO:0000256" key="12">
    <source>
        <dbReference type="ARBA" id="ARBA00022989"/>
    </source>
</evidence>
<evidence type="ECO:0000256" key="17">
    <source>
        <dbReference type="ARBA" id="ARBA00047899"/>
    </source>
</evidence>
<evidence type="ECO:0000256" key="1">
    <source>
        <dbReference type="ARBA" id="ARBA00004479"/>
    </source>
</evidence>
<evidence type="ECO:0000256" key="6">
    <source>
        <dbReference type="ARBA" id="ARBA00022692"/>
    </source>
</evidence>
<reference evidence="25" key="1">
    <citation type="submission" date="2019-09" db="EMBL/GenBank/DDBJ databases">
        <authorList>
            <person name="Zhang L."/>
        </authorList>
    </citation>
    <scope>NUCLEOTIDE SEQUENCE</scope>
</reference>
<evidence type="ECO:0000256" key="20">
    <source>
        <dbReference type="PROSITE-ProRule" id="PRU10141"/>
    </source>
</evidence>
<dbReference type="InterPro" id="IPR001480">
    <property type="entry name" value="Bulb-type_lectin_dom"/>
</dbReference>
<feature type="domain" description="Protein kinase" evidence="22">
    <location>
        <begin position="500"/>
        <end position="774"/>
    </location>
</feature>
<comment type="catalytic activity">
    <reaction evidence="18 19">
        <text>L-seryl-[protein] + ATP = O-phospho-L-seryl-[protein] + ADP + H(+)</text>
        <dbReference type="Rhea" id="RHEA:17989"/>
        <dbReference type="Rhea" id="RHEA-COMP:9863"/>
        <dbReference type="Rhea" id="RHEA-COMP:11604"/>
        <dbReference type="ChEBI" id="CHEBI:15378"/>
        <dbReference type="ChEBI" id="CHEBI:29999"/>
        <dbReference type="ChEBI" id="CHEBI:30616"/>
        <dbReference type="ChEBI" id="CHEBI:83421"/>
        <dbReference type="ChEBI" id="CHEBI:456216"/>
        <dbReference type="EC" id="2.7.11.1"/>
    </reaction>
</comment>
<evidence type="ECO:0000256" key="15">
    <source>
        <dbReference type="ARBA" id="ARBA00023170"/>
    </source>
</evidence>
<accession>A0A5K0ZE64</accession>
<dbReference type="CDD" id="cd14066">
    <property type="entry name" value="STKc_IRAK"/>
    <property type="match status" value="1"/>
</dbReference>
<dbReference type="OrthoDB" id="1668230at2759"/>
<keyword evidence="12 21" id="KW-1133">Transmembrane helix</keyword>
<dbReference type="OMA" id="YIGFWIY"/>
<dbReference type="PROSITE" id="PS50948">
    <property type="entry name" value="PAN"/>
    <property type="match status" value="1"/>
</dbReference>
<dbReference type="InterPro" id="IPR024171">
    <property type="entry name" value="SRK-like_kinase"/>
</dbReference>
<dbReference type="Gene3D" id="2.90.10.10">
    <property type="entry name" value="Bulb-type lectin domain"/>
    <property type="match status" value="1"/>
</dbReference>
<evidence type="ECO:0000256" key="16">
    <source>
        <dbReference type="ARBA" id="ARBA00023180"/>
    </source>
</evidence>
<dbReference type="GO" id="GO:0106310">
    <property type="term" value="F:protein serine kinase activity"/>
    <property type="evidence" value="ECO:0007669"/>
    <property type="project" value="RHEA"/>
</dbReference>
<keyword evidence="9 19" id="KW-0547">Nucleotide-binding</keyword>
<protein>
    <recommendedName>
        <fullName evidence="19">Receptor-like serine/threonine-protein kinase</fullName>
        <ecNumber evidence="19">2.7.11.1</ecNumber>
    </recommendedName>
</protein>
<keyword evidence="11 19" id="KW-0067">ATP-binding</keyword>
<dbReference type="PANTHER" id="PTHR47976">
    <property type="entry name" value="G-TYPE LECTIN S-RECEPTOR-LIKE SERINE/THREONINE-PROTEIN KINASE SD2-5"/>
    <property type="match status" value="1"/>
</dbReference>
<keyword evidence="16" id="KW-0325">Glycoprotein</keyword>
<feature type="transmembrane region" description="Helical" evidence="21">
    <location>
        <begin position="6"/>
        <end position="24"/>
    </location>
</feature>
<sequence>MGCVDGRGFVTVVGAIWVVMILLAGNGNGSIVRNGSITPPFSGSEINWVDNNGMFLRSVNGAFAFGFFAIGNETQFLLSVWHIFSQRVVWIANRDSPVQQMDTIVFSENGNLHLELVGKSIWSTETAGKGVTAMMLQDSGNLVLTNNESQILWQSFEHPVDTLLSDQPFRVGMELVSSVGTNDMISVANYSTGIYNLKITSDDMILLANYSPPQQYWSMRKESRFITNNAGSIYSAKLVGNSWIVYDQKENLLQQFVFSQESDRNITWAAVLGNDGSISFYKLPASSSDAPVQQQQRIPDKYCDTPQPCQPYYICTSAKTCQCPNVLDAGAGCQPAIPPSCSLKISFKVIQGVGYFANSFSLPVSASTLAACQDSCQRNCSCIAFFFDDKSSSCFQYSQLGSLKGDESYSAYLKVSAENGGGSGPGTRTGKNKRTIIIVIVIAVFTLSVIGALVYAAFKYHKRTTLPEPVMENSEDDDFFDGLSGMPIRYSYKDLQTATNNFSVKLGQGGFGSVYQGILPDGSRIAVKKLEGIGQGKKEFRAEVNIIGSIHHVHLVRLRGFCAEGTHRLLAYEFMAKGSLDRWIFPSDKEGLSLDWEKRYNIAIGTAKGLAYLHEDCNAKIVHCDIKPENVLLDDNFVAKVSDFGLAKLMTREQSLVCTTLRGTRGYLAPEWITNYAISEKSDVYSYGIVLLEIIGGRKIFDPAEGTEKAHFPSYAFKKMEEGKLKDILDTRLHYDDEDDRVLTAVRVALWCIQEDMSLRPSMAKVIQMLEGLIEVPQPPIATAFGFRLYSNFLKATSGEASSSNPSDCNSEALLSAVRLSGPR</sequence>
<evidence type="ECO:0000256" key="2">
    <source>
        <dbReference type="ARBA" id="ARBA00022527"/>
    </source>
</evidence>
<keyword evidence="5 19" id="KW-0808">Transferase</keyword>
<keyword evidence="10 19" id="KW-0418">Kinase</keyword>
<keyword evidence="15" id="KW-0675">Receptor</keyword>
<feature type="domain" description="Apple" evidence="24">
    <location>
        <begin position="341"/>
        <end position="416"/>
    </location>
</feature>
<evidence type="ECO:0000259" key="23">
    <source>
        <dbReference type="PROSITE" id="PS50927"/>
    </source>
</evidence>
<keyword evidence="7" id="KW-0732">Signal</keyword>
<dbReference type="PROSITE" id="PS00108">
    <property type="entry name" value="PROTEIN_KINASE_ST"/>
    <property type="match status" value="1"/>
</dbReference>
<dbReference type="AlphaFoldDB" id="A0A5K0ZE64"/>
<keyword evidence="3" id="KW-0245">EGF-like domain</keyword>
<dbReference type="Pfam" id="PF00069">
    <property type="entry name" value="Pkinase"/>
    <property type="match status" value="1"/>
</dbReference>
<evidence type="ECO:0000256" key="21">
    <source>
        <dbReference type="SAM" id="Phobius"/>
    </source>
</evidence>
<comment type="catalytic activity">
    <reaction evidence="17 19">
        <text>L-threonyl-[protein] + ATP = O-phospho-L-threonyl-[protein] + ADP + H(+)</text>
        <dbReference type="Rhea" id="RHEA:46608"/>
        <dbReference type="Rhea" id="RHEA-COMP:11060"/>
        <dbReference type="Rhea" id="RHEA-COMP:11605"/>
        <dbReference type="ChEBI" id="CHEBI:15378"/>
        <dbReference type="ChEBI" id="CHEBI:30013"/>
        <dbReference type="ChEBI" id="CHEBI:30616"/>
        <dbReference type="ChEBI" id="CHEBI:61977"/>
        <dbReference type="ChEBI" id="CHEBI:456216"/>
        <dbReference type="EC" id="2.7.11.1"/>
    </reaction>
</comment>
<dbReference type="Pfam" id="PF01453">
    <property type="entry name" value="B_lectin"/>
    <property type="match status" value="1"/>
</dbReference>
<dbReference type="PROSITE" id="PS50011">
    <property type="entry name" value="PROTEIN_KINASE_DOM"/>
    <property type="match status" value="1"/>
</dbReference>
<dbReference type="SUPFAM" id="SSF56112">
    <property type="entry name" value="Protein kinase-like (PK-like)"/>
    <property type="match status" value="1"/>
</dbReference>
<dbReference type="PROSITE" id="PS50927">
    <property type="entry name" value="BULB_LECTIN"/>
    <property type="match status" value="1"/>
</dbReference>
<keyword evidence="2 19" id="KW-0723">Serine/threonine-protein kinase</keyword>
<feature type="binding site" evidence="20">
    <location>
        <position position="529"/>
    </location>
    <ligand>
        <name>ATP</name>
        <dbReference type="ChEBI" id="CHEBI:30616"/>
    </ligand>
</feature>
<keyword evidence="14" id="KW-1015">Disulfide bond</keyword>
<dbReference type="InterPro" id="IPR000719">
    <property type="entry name" value="Prot_kinase_dom"/>
</dbReference>
<comment type="similarity">
    <text evidence="19">Belongs to the protein kinase superfamily. Ser/Thr protein kinase family.</text>
</comment>
<keyword evidence="8" id="KW-0430">Lectin</keyword>
<dbReference type="Gramene" id="NC14G0114810.1">
    <property type="protein sequence ID" value="NC14G0114810.1:cds"/>
    <property type="gene ID" value="NC14G0114810"/>
</dbReference>
<evidence type="ECO:0000256" key="8">
    <source>
        <dbReference type="ARBA" id="ARBA00022734"/>
    </source>
</evidence>
<dbReference type="EMBL" id="LR721779">
    <property type="protein sequence ID" value="VVV88933.1"/>
    <property type="molecule type" value="Genomic_DNA"/>
</dbReference>
<dbReference type="GO" id="GO:0004674">
    <property type="term" value="F:protein serine/threonine kinase activity"/>
    <property type="evidence" value="ECO:0007669"/>
    <property type="project" value="UniProtKB-KW"/>
</dbReference>
<dbReference type="InterPro" id="IPR003609">
    <property type="entry name" value="Pan_app"/>
</dbReference>
<evidence type="ECO:0000256" key="19">
    <source>
        <dbReference type="PIRNR" id="PIRNR000641"/>
    </source>
</evidence>
<name>A0A5K0ZE64_9MAGN</name>
<dbReference type="Gene3D" id="1.10.510.10">
    <property type="entry name" value="Transferase(Phosphotransferase) domain 1"/>
    <property type="match status" value="1"/>
</dbReference>
<dbReference type="InterPro" id="IPR051343">
    <property type="entry name" value="G-type_lectin_kinases/EP1-like"/>
</dbReference>
<evidence type="ECO:0000259" key="24">
    <source>
        <dbReference type="PROSITE" id="PS50948"/>
    </source>
</evidence>
<evidence type="ECO:0000256" key="5">
    <source>
        <dbReference type="ARBA" id="ARBA00022679"/>
    </source>
</evidence>
<evidence type="ECO:0000256" key="14">
    <source>
        <dbReference type="ARBA" id="ARBA00023157"/>
    </source>
</evidence>
<evidence type="ECO:0000256" key="3">
    <source>
        <dbReference type="ARBA" id="ARBA00022536"/>
    </source>
</evidence>
<dbReference type="CDD" id="cd01098">
    <property type="entry name" value="PAN_AP_plant"/>
    <property type="match status" value="1"/>
</dbReference>
<dbReference type="GO" id="GO:0030246">
    <property type="term" value="F:carbohydrate binding"/>
    <property type="evidence" value="ECO:0007669"/>
    <property type="project" value="UniProtKB-KW"/>
</dbReference>
<evidence type="ECO:0000256" key="11">
    <source>
        <dbReference type="ARBA" id="ARBA00022840"/>
    </source>
</evidence>
<dbReference type="InterPro" id="IPR011009">
    <property type="entry name" value="Kinase-like_dom_sf"/>
</dbReference>